<organism evidence="2 3">
    <name type="scientific">Neorhizobium galegae bv. officinalis</name>
    <dbReference type="NCBI Taxonomy" id="323656"/>
    <lineage>
        <taxon>Bacteria</taxon>
        <taxon>Pseudomonadati</taxon>
        <taxon>Pseudomonadota</taxon>
        <taxon>Alphaproteobacteria</taxon>
        <taxon>Hyphomicrobiales</taxon>
        <taxon>Rhizobiaceae</taxon>
        <taxon>Rhizobium/Agrobacterium group</taxon>
        <taxon>Neorhizobium</taxon>
    </lineage>
</organism>
<feature type="compositionally biased region" description="Basic and acidic residues" evidence="1">
    <location>
        <begin position="77"/>
        <end position="89"/>
    </location>
</feature>
<dbReference type="AlphaFoldDB" id="A0A0T7F9D8"/>
<evidence type="ECO:0000313" key="2">
    <source>
        <dbReference type="EMBL" id="CDZ31662.1"/>
    </source>
</evidence>
<name>A0A0T7F9D8_NEOGA</name>
<evidence type="ECO:0000256" key="1">
    <source>
        <dbReference type="SAM" id="MobiDB-lite"/>
    </source>
</evidence>
<dbReference type="Proteomes" id="UP000046176">
    <property type="component" value="Unassembled WGS sequence"/>
</dbReference>
<proteinExistence type="predicted"/>
<feature type="region of interest" description="Disordered" evidence="1">
    <location>
        <begin position="64"/>
        <end position="117"/>
    </location>
</feature>
<protein>
    <submittedName>
        <fullName evidence="2">Uncharacterized protein</fullName>
    </submittedName>
</protein>
<evidence type="ECO:0000313" key="3">
    <source>
        <dbReference type="Proteomes" id="UP000046176"/>
    </source>
</evidence>
<gene>
    <name evidence="2" type="ORF">NGAL_HAMBI1145_04260</name>
</gene>
<accession>A0A0T7F9D8</accession>
<dbReference type="RefSeq" id="WP_046664726.1">
    <property type="nucleotide sequence ID" value="NZ_CCRH01000001.1"/>
</dbReference>
<sequence>MYENIVAAAFSYLFRTSPIRRDTAAENDFYERYAHPYPRWFASLQRVTDRHKTTKGGIAAAREVGSSLSGGAGENQNSDRCRPRQDYRAVPEQCGTRFSAAPGSPSFEVGRYHAARE</sequence>
<reference evidence="2 3" key="1">
    <citation type="submission" date="2014-08" db="EMBL/GenBank/DDBJ databases">
        <authorList>
            <person name="Chen Y.-H."/>
        </authorList>
    </citation>
    <scope>NUCLEOTIDE SEQUENCE [LARGE SCALE GENOMIC DNA]</scope>
</reference>
<dbReference type="OrthoDB" id="826958at2"/>
<dbReference type="EMBL" id="CCRH01000001">
    <property type="protein sequence ID" value="CDZ31662.1"/>
    <property type="molecule type" value="Genomic_DNA"/>
</dbReference>